<proteinExistence type="inferred from homology"/>
<dbReference type="SUPFAM" id="SSF51445">
    <property type="entry name" value="(Trans)glycosidases"/>
    <property type="match status" value="1"/>
</dbReference>
<dbReference type="PANTHER" id="PTHR30480">
    <property type="entry name" value="BETA-HEXOSAMINIDASE-RELATED"/>
    <property type="match status" value="1"/>
</dbReference>
<comment type="similarity">
    <text evidence="1">Belongs to the glycosyl hydrolase 3 family.</text>
</comment>
<name>A0A0U5JF33_9BACT</name>
<evidence type="ECO:0000313" key="6">
    <source>
        <dbReference type="Proteomes" id="UP000069902"/>
    </source>
</evidence>
<feature type="domain" description="Glycoside hydrolase family 3 N-terminal" evidence="4">
    <location>
        <begin position="45"/>
        <end position="383"/>
    </location>
</feature>
<dbReference type="GO" id="GO:0005975">
    <property type="term" value="P:carbohydrate metabolic process"/>
    <property type="evidence" value="ECO:0007669"/>
    <property type="project" value="InterPro"/>
</dbReference>
<dbReference type="Gene3D" id="3.20.20.300">
    <property type="entry name" value="Glycoside hydrolase, family 3, N-terminal domain"/>
    <property type="match status" value="1"/>
</dbReference>
<dbReference type="InterPro" id="IPR001764">
    <property type="entry name" value="Glyco_hydro_3_N"/>
</dbReference>
<evidence type="ECO:0000259" key="4">
    <source>
        <dbReference type="Pfam" id="PF00933"/>
    </source>
</evidence>
<dbReference type="Proteomes" id="UP000069902">
    <property type="component" value="Chromosome cPNK"/>
</dbReference>
<evidence type="ECO:0000313" key="5">
    <source>
        <dbReference type="EMBL" id="CUI17783.1"/>
    </source>
</evidence>
<dbReference type="AlphaFoldDB" id="A0A0U5JF33"/>
<evidence type="ECO:0000256" key="3">
    <source>
        <dbReference type="ARBA" id="ARBA00023295"/>
    </source>
</evidence>
<keyword evidence="2 5" id="KW-0378">Hydrolase</keyword>
<dbReference type="Pfam" id="PF00933">
    <property type="entry name" value="Glyco_hydro_3"/>
    <property type="match status" value="1"/>
</dbReference>
<dbReference type="FunCoup" id="A0A0U5JF33">
    <property type="interactions" value="228"/>
</dbReference>
<protein>
    <submittedName>
        <fullName evidence="5">Putative beta-N-acetylglucosaminidase</fullName>
        <ecNumber evidence="5">3.2.1.52</ecNumber>
    </submittedName>
</protein>
<reference evidence="6" key="1">
    <citation type="submission" date="2015-09" db="EMBL/GenBank/DDBJ databases">
        <authorList>
            <person name="Bertelli C."/>
        </authorList>
    </citation>
    <scope>NUCLEOTIDE SEQUENCE [LARGE SCALE GENOMIC DNA]</scope>
    <source>
        <strain evidence="6">KNic</strain>
    </source>
</reference>
<accession>A0A0U5JF33</accession>
<dbReference type="InterPro" id="IPR050226">
    <property type="entry name" value="NagZ_Beta-hexosaminidase"/>
</dbReference>
<dbReference type="GO" id="GO:0009254">
    <property type="term" value="P:peptidoglycan turnover"/>
    <property type="evidence" value="ECO:0007669"/>
    <property type="project" value="TreeGrafter"/>
</dbReference>
<evidence type="ECO:0000256" key="1">
    <source>
        <dbReference type="ARBA" id="ARBA00005336"/>
    </source>
</evidence>
<dbReference type="InterPro" id="IPR017853">
    <property type="entry name" value="GH"/>
</dbReference>
<dbReference type="InterPro" id="IPR036962">
    <property type="entry name" value="Glyco_hydro_3_N_sf"/>
</dbReference>
<dbReference type="InParanoid" id="A0A0U5JF33"/>
<dbReference type="EMBL" id="LN879502">
    <property type="protein sequence ID" value="CUI17783.1"/>
    <property type="molecule type" value="Genomic_DNA"/>
</dbReference>
<gene>
    <name evidence="5" type="primary">nagA</name>
    <name evidence="5" type="ORF">PNK_2182</name>
</gene>
<organism evidence="5 6">
    <name type="scientific">Candidatus Protochlamydia naegleriophila</name>
    <dbReference type="NCBI Taxonomy" id="389348"/>
    <lineage>
        <taxon>Bacteria</taxon>
        <taxon>Pseudomonadati</taxon>
        <taxon>Chlamydiota</taxon>
        <taxon>Chlamydiia</taxon>
        <taxon>Parachlamydiales</taxon>
        <taxon>Parachlamydiaceae</taxon>
        <taxon>Candidatus Protochlamydia</taxon>
    </lineage>
</organism>
<dbReference type="PANTHER" id="PTHR30480:SF16">
    <property type="entry name" value="GLYCOSIDE HYDROLASE FAMILY 3 DOMAIN PROTEIN"/>
    <property type="match status" value="1"/>
</dbReference>
<dbReference type="PATRIC" id="fig|389348.3.peg.2453"/>
<dbReference type="EC" id="3.2.1.52" evidence="5"/>
<sequence>MLFSLFSQVVKPTLLSKARYATCLLLILAATLRGDLPLPAVEELTLEEKVGQLLMVHFRGHDLSEEVERLIHEAHVGGVIYYQWANDLSTPSQIKSLSTHLQQSASSKEHPIPLLIATDQEGGVVNRITNGVTVFPGNFALGQTNEPQLAEESAYAMACELLTIGINMNLAPVVDVHSNPFNPIIGIRAFSSDPKEVARFGSKALAGYQRAHMVATLKHFPGHGDVKLDSHETLPTVYKSIEELEEIELLPFQVLASKTPVIMTAHLMVPALDPTACTTFSRSTIEGLLRGQMGYEGVILTDSLVMQGLLEQCDSIEEAALRSLQAGHDLLLLGGKQLFNHQIGFELNCEDILRIHRFLVEAVKQGLLTEERVDASVKRLLNLKKTYRLFETGEEEEAVELSSEENRQLAKKIAQIAIQTIQGSYPLPDQDQSFALILPDVLREEIERTDWLTIGKQVKPLFFKNLNPSESESEHILAECETADICIFFSYNGWRYVKQLDLFHAIQNNCPQTVALVVRDPKDALLLSHSERLLCTFSPSAYSLQAAKNQLFGGDGE</sequence>
<dbReference type="RefSeq" id="WP_079992909.1">
    <property type="nucleotide sequence ID" value="NZ_LN879502.1"/>
</dbReference>
<dbReference type="KEGG" id="pnl:PNK_2182"/>
<dbReference type="STRING" id="389348.PNK_2182"/>
<evidence type="ECO:0000256" key="2">
    <source>
        <dbReference type="ARBA" id="ARBA00022801"/>
    </source>
</evidence>
<keyword evidence="6" id="KW-1185">Reference proteome</keyword>
<dbReference type="GO" id="GO:0004563">
    <property type="term" value="F:beta-N-acetylhexosaminidase activity"/>
    <property type="evidence" value="ECO:0007669"/>
    <property type="project" value="UniProtKB-EC"/>
</dbReference>
<keyword evidence="3 5" id="KW-0326">Glycosidase</keyword>